<dbReference type="InterPro" id="IPR025736">
    <property type="entry name" value="PucR_C-HTH_dom"/>
</dbReference>
<dbReference type="STRING" id="579405.Dd703_0778"/>
<dbReference type="EMBL" id="CP001654">
    <property type="protein sequence ID" value="ACS84589.1"/>
    <property type="molecule type" value="Genomic_DNA"/>
</dbReference>
<sequence length="425" mass="47560">MNLTVGEILTLNGLAELRLRAGAQGVHRPVRWYYVAENEGIAEWIMGGELVFVTGINHPRDEANLHRLLAEGHQRGIAGMVILTGKEFIHAIPDALLAQAEMWGIPLIEQPYSLKMVIVTQLIGTELVQRETALRSRREILIQLLTGEYPDIDILHQRTRHLRLSLETPRRIAALRLTNMQALFAASAPDDAEQQLQALRQRLQQYLEEQLSTLADSLPLIQLGELYILLLPCDRDDARQTNTWLLQLRQHIQADLSPLTLFIGLSAIQTAAGHYRQGLTEARRALEVAAGMRPDKGLCDYSELGVLQLLTAVGDPLLVNRFMKDTLGALMEHGRKHPAMLIETLDAVLQENGNLIKAAERLDIHRNTLHQRLQRIEQLTGHTLGDPQFRLNASVALLIWRMSGVPTPAAVPVNQGRTANQQESL</sequence>
<reference evidence="5" key="1">
    <citation type="submission" date="2009-06" db="EMBL/GenBank/DDBJ databases">
        <title>Complete sequence of Dickeya dadantii Ech703.</title>
        <authorList>
            <consortium name="US DOE Joint Genome Institute"/>
            <person name="Lucas S."/>
            <person name="Copeland A."/>
            <person name="Lapidus A."/>
            <person name="Glavina del Rio T."/>
            <person name="Dalin E."/>
            <person name="Tice H."/>
            <person name="Bruce D."/>
            <person name="Goodwin L."/>
            <person name="Pitluck S."/>
            <person name="Chertkov O."/>
            <person name="Brettin T."/>
            <person name="Detter J.C."/>
            <person name="Han C."/>
            <person name="Larimer F."/>
            <person name="Land M."/>
            <person name="Hauser L."/>
            <person name="Kyrpides N."/>
            <person name="Mikhailova N."/>
            <person name="Balakrishnan V."/>
            <person name="Glasner J."/>
            <person name="Perna N.T."/>
        </authorList>
    </citation>
    <scope>NUCLEOTIDE SEQUENCE [LARGE SCALE GENOMIC DNA]</scope>
    <source>
        <strain evidence="5">Ech703</strain>
    </source>
</reference>
<dbReference type="InterPro" id="IPR009057">
    <property type="entry name" value="Homeodomain-like_sf"/>
</dbReference>
<dbReference type="InterPro" id="IPR051448">
    <property type="entry name" value="CdaR-like_regulators"/>
</dbReference>
<dbReference type="RefSeq" id="WP_012764408.1">
    <property type="nucleotide sequence ID" value="NC_012880.1"/>
</dbReference>
<organism evidence="5 6">
    <name type="scientific">Musicola paradisiaca (strain Ech703)</name>
    <name type="common">Dickeya paradisiaca</name>
    <name type="synonym">Dickeya dadantii</name>
    <dbReference type="NCBI Taxonomy" id="579405"/>
    <lineage>
        <taxon>Bacteria</taxon>
        <taxon>Pseudomonadati</taxon>
        <taxon>Pseudomonadota</taxon>
        <taxon>Gammaproteobacteria</taxon>
        <taxon>Enterobacterales</taxon>
        <taxon>Pectobacteriaceae</taxon>
        <taxon>Musicola</taxon>
    </lineage>
</organism>
<evidence type="ECO:0000256" key="1">
    <source>
        <dbReference type="ARBA" id="ARBA00006754"/>
    </source>
</evidence>
<evidence type="ECO:0000259" key="2">
    <source>
        <dbReference type="Pfam" id="PF07905"/>
    </source>
</evidence>
<evidence type="ECO:0000313" key="6">
    <source>
        <dbReference type="Proteomes" id="UP000002734"/>
    </source>
</evidence>
<dbReference type="Pfam" id="PF13556">
    <property type="entry name" value="HTH_30"/>
    <property type="match status" value="1"/>
</dbReference>
<dbReference type="InterPro" id="IPR042070">
    <property type="entry name" value="PucR_C-HTH_sf"/>
</dbReference>
<dbReference type="AlphaFoldDB" id="C6CAB4"/>
<dbReference type="InterPro" id="IPR012914">
    <property type="entry name" value="PucR_dom"/>
</dbReference>
<protein>
    <submittedName>
        <fullName evidence="5">Transcriptional regulator, PucR family</fullName>
    </submittedName>
</protein>
<name>C6CAB4_MUSP7</name>
<dbReference type="InterPro" id="IPR041522">
    <property type="entry name" value="CdaR_GGDEF"/>
</dbReference>
<evidence type="ECO:0000259" key="4">
    <source>
        <dbReference type="Pfam" id="PF17853"/>
    </source>
</evidence>
<proteinExistence type="inferred from homology"/>
<dbReference type="Proteomes" id="UP000002734">
    <property type="component" value="Chromosome"/>
</dbReference>
<feature type="domain" description="Purine catabolism PurC-like" evidence="2">
    <location>
        <begin position="7"/>
        <end position="126"/>
    </location>
</feature>
<dbReference type="PANTHER" id="PTHR33744">
    <property type="entry name" value="CARBOHYDRATE DIACID REGULATOR"/>
    <property type="match status" value="1"/>
</dbReference>
<dbReference type="KEGG" id="dda:Dd703_0778"/>
<dbReference type="PANTHER" id="PTHR33744:SF1">
    <property type="entry name" value="DNA-BINDING TRANSCRIPTIONAL ACTIVATOR ADER"/>
    <property type="match status" value="1"/>
</dbReference>
<feature type="domain" description="CdaR GGDEF-like" evidence="4">
    <location>
        <begin position="152"/>
        <end position="288"/>
    </location>
</feature>
<accession>C6CAB4</accession>
<dbReference type="Pfam" id="PF17853">
    <property type="entry name" value="GGDEF_2"/>
    <property type="match status" value="1"/>
</dbReference>
<comment type="similarity">
    <text evidence="1">Belongs to the CdaR family.</text>
</comment>
<feature type="domain" description="PucR C-terminal helix-turn-helix" evidence="3">
    <location>
        <begin position="341"/>
        <end position="399"/>
    </location>
</feature>
<dbReference type="Gene3D" id="1.10.10.2840">
    <property type="entry name" value="PucR C-terminal helix-turn-helix domain"/>
    <property type="match status" value="1"/>
</dbReference>
<gene>
    <name evidence="5" type="ordered locus">Dd703_0778</name>
</gene>
<dbReference type="eggNOG" id="COG2508">
    <property type="taxonomic scope" value="Bacteria"/>
</dbReference>
<dbReference type="HOGENOM" id="CLU_017436_6_0_6"/>
<dbReference type="SUPFAM" id="SSF46689">
    <property type="entry name" value="Homeodomain-like"/>
    <property type="match status" value="1"/>
</dbReference>
<keyword evidence="6" id="KW-1185">Reference proteome</keyword>
<dbReference type="Pfam" id="PF07905">
    <property type="entry name" value="PucR"/>
    <property type="match status" value="1"/>
</dbReference>
<evidence type="ECO:0000313" key="5">
    <source>
        <dbReference type="EMBL" id="ACS84589.1"/>
    </source>
</evidence>
<evidence type="ECO:0000259" key="3">
    <source>
        <dbReference type="Pfam" id="PF13556"/>
    </source>
</evidence>